<sequence>MNFSNPWLVFGAITLVFLGFLASLLGFIWPIEELSVSKSGVFGDSFGVLTSLFNGLALGGLILTIAQQKNEFKQQHFENILFEMIRLHVDLTASIDLKKKNDDGTEFLTEGRDCFKFFYEKLTGTLHYQDTNHKDKEEAKKFEDAYDYFWSKWHKELGHYFRSLYTIFKYISDSDIKDKKQYANIVRAQLSDYELLVLFYNCLARYGVEKFKPLVTEYELFDNLPVDKLYKQEDKSKYDPKAFGSNKSLN</sequence>
<feature type="transmembrane region" description="Helical" evidence="1">
    <location>
        <begin position="46"/>
        <end position="66"/>
    </location>
</feature>
<evidence type="ECO:0000313" key="3">
    <source>
        <dbReference type="Proteomes" id="UP000744555"/>
    </source>
</evidence>
<evidence type="ECO:0000313" key="2">
    <source>
        <dbReference type="EMBL" id="MBC9250881.1"/>
    </source>
</evidence>
<proteinExistence type="predicted"/>
<dbReference type="EMBL" id="LZEU01000001">
    <property type="protein sequence ID" value="MBC9250881.1"/>
    <property type="molecule type" value="Genomic_DNA"/>
</dbReference>
<name>A0ABR7RZW4_AQUAC</name>
<feature type="transmembrane region" description="Helical" evidence="1">
    <location>
        <begin position="7"/>
        <end position="31"/>
    </location>
</feature>
<dbReference type="Proteomes" id="UP000744555">
    <property type="component" value="Unassembled WGS sequence"/>
</dbReference>
<organism evidence="2 3">
    <name type="scientific">Aquipseudomonas alcaligenes</name>
    <name type="common">Pseudomonas alcaligenes</name>
    <dbReference type="NCBI Taxonomy" id="43263"/>
    <lineage>
        <taxon>Bacteria</taxon>
        <taxon>Pseudomonadati</taxon>
        <taxon>Pseudomonadota</taxon>
        <taxon>Gammaproteobacteria</taxon>
        <taxon>Pseudomonadales</taxon>
        <taxon>Pseudomonadaceae</taxon>
        <taxon>Aquipseudomonas</taxon>
    </lineage>
</organism>
<dbReference type="RefSeq" id="WP_187805949.1">
    <property type="nucleotide sequence ID" value="NZ_LZEU01000001.1"/>
</dbReference>
<keyword evidence="1" id="KW-0472">Membrane</keyword>
<evidence type="ECO:0000256" key="1">
    <source>
        <dbReference type="SAM" id="Phobius"/>
    </source>
</evidence>
<accession>A0ABR7RZW4</accession>
<keyword evidence="3" id="KW-1185">Reference proteome</keyword>
<keyword evidence="1" id="KW-0812">Transmembrane</keyword>
<dbReference type="InterPro" id="IPR031709">
    <property type="entry name" value="PutAbiC"/>
</dbReference>
<reference evidence="2 3" key="1">
    <citation type="submission" date="2016-06" db="EMBL/GenBank/DDBJ databases">
        <authorList>
            <person name="Ramos C."/>
            <person name="Pintado A."/>
            <person name="Crespo-Gomez J.I."/>
        </authorList>
    </citation>
    <scope>NUCLEOTIDE SEQUENCE [LARGE SCALE GENOMIC DNA]</scope>
    <source>
        <strain evidence="2 3">AVO110</strain>
    </source>
</reference>
<comment type="caution">
    <text evidence="2">The sequence shown here is derived from an EMBL/GenBank/DDBJ whole genome shotgun (WGS) entry which is preliminary data.</text>
</comment>
<protein>
    <recommendedName>
        <fullName evidence="4">Phage abortive infection protein</fullName>
    </recommendedName>
</protein>
<gene>
    <name evidence="2" type="ORF">A9179_11390</name>
</gene>
<evidence type="ECO:0008006" key="4">
    <source>
        <dbReference type="Google" id="ProtNLM"/>
    </source>
</evidence>
<keyword evidence="1" id="KW-1133">Transmembrane helix</keyword>
<dbReference type="Pfam" id="PF16872">
    <property type="entry name" value="putAbiC"/>
    <property type="match status" value="1"/>
</dbReference>